<dbReference type="EC" id="2.7.13.3" evidence="2"/>
<organism evidence="8 9">
    <name type="scientific">Pannus brasiliensis CCIBt3594</name>
    <dbReference type="NCBI Taxonomy" id="1427578"/>
    <lineage>
        <taxon>Bacteria</taxon>
        <taxon>Bacillati</taxon>
        <taxon>Cyanobacteriota</taxon>
        <taxon>Cyanophyceae</taxon>
        <taxon>Oscillatoriophycideae</taxon>
        <taxon>Chroococcales</taxon>
        <taxon>Microcystaceae</taxon>
        <taxon>Pannus</taxon>
    </lineage>
</organism>
<accession>A0AAW9QLB1</accession>
<evidence type="ECO:0000256" key="2">
    <source>
        <dbReference type="ARBA" id="ARBA00012438"/>
    </source>
</evidence>
<comment type="caution">
    <text evidence="8">The sequence shown here is derived from an EMBL/GenBank/DDBJ whole genome shotgun (WGS) entry which is preliminary data.</text>
</comment>
<dbReference type="PROSITE" id="PS50109">
    <property type="entry name" value="HIS_KIN"/>
    <property type="match status" value="1"/>
</dbReference>
<keyword evidence="3" id="KW-0808">Transferase</keyword>
<dbReference type="InterPro" id="IPR036097">
    <property type="entry name" value="HisK_dim/P_sf"/>
</dbReference>
<evidence type="ECO:0000313" key="9">
    <source>
        <dbReference type="Proteomes" id="UP001328733"/>
    </source>
</evidence>
<dbReference type="InterPro" id="IPR050736">
    <property type="entry name" value="Sensor_HK_Regulatory"/>
</dbReference>
<dbReference type="AlphaFoldDB" id="A0AAW9QLB1"/>
<feature type="region of interest" description="Disordered" evidence="6">
    <location>
        <begin position="239"/>
        <end position="270"/>
    </location>
</feature>
<dbReference type="InterPro" id="IPR036890">
    <property type="entry name" value="HATPase_C_sf"/>
</dbReference>
<evidence type="ECO:0000259" key="7">
    <source>
        <dbReference type="PROSITE" id="PS50109"/>
    </source>
</evidence>
<evidence type="ECO:0000256" key="5">
    <source>
        <dbReference type="ARBA" id="ARBA00023012"/>
    </source>
</evidence>
<evidence type="ECO:0000256" key="3">
    <source>
        <dbReference type="ARBA" id="ARBA00022679"/>
    </source>
</evidence>
<keyword evidence="9" id="KW-1185">Reference proteome</keyword>
<dbReference type="Gene3D" id="1.10.287.130">
    <property type="match status" value="1"/>
</dbReference>
<dbReference type="GO" id="GO:0000155">
    <property type="term" value="F:phosphorelay sensor kinase activity"/>
    <property type="evidence" value="ECO:0007669"/>
    <property type="project" value="InterPro"/>
</dbReference>
<keyword evidence="4 8" id="KW-0418">Kinase</keyword>
<evidence type="ECO:0000313" key="8">
    <source>
        <dbReference type="EMBL" id="MEG3435910.1"/>
    </source>
</evidence>
<feature type="compositionally biased region" description="Polar residues" evidence="6">
    <location>
        <begin position="260"/>
        <end position="270"/>
    </location>
</feature>
<dbReference type="SMART" id="SM00388">
    <property type="entry name" value="HisKA"/>
    <property type="match status" value="1"/>
</dbReference>
<comment type="catalytic activity">
    <reaction evidence="1">
        <text>ATP + protein L-histidine = ADP + protein N-phospho-L-histidine.</text>
        <dbReference type="EC" id="2.7.13.3"/>
    </reaction>
</comment>
<dbReference type="SUPFAM" id="SSF55874">
    <property type="entry name" value="ATPase domain of HSP90 chaperone/DNA topoisomerase II/histidine kinase"/>
    <property type="match status" value="1"/>
</dbReference>
<evidence type="ECO:0000256" key="4">
    <source>
        <dbReference type="ARBA" id="ARBA00022777"/>
    </source>
</evidence>
<proteinExistence type="predicted"/>
<evidence type="ECO:0000256" key="6">
    <source>
        <dbReference type="SAM" id="MobiDB-lite"/>
    </source>
</evidence>
<gene>
    <name evidence="8" type="ORF">V0288_02160</name>
</gene>
<dbReference type="EMBL" id="JBAFSM010000002">
    <property type="protein sequence ID" value="MEG3435910.1"/>
    <property type="molecule type" value="Genomic_DNA"/>
</dbReference>
<keyword evidence="5" id="KW-0902">Two-component regulatory system</keyword>
<dbReference type="Pfam" id="PF00512">
    <property type="entry name" value="HisKA"/>
    <property type="match status" value="1"/>
</dbReference>
<feature type="domain" description="Histidine kinase" evidence="7">
    <location>
        <begin position="34"/>
        <end position="260"/>
    </location>
</feature>
<dbReference type="PANTHER" id="PTHR43711">
    <property type="entry name" value="TWO-COMPONENT HISTIDINE KINASE"/>
    <property type="match status" value="1"/>
</dbReference>
<dbReference type="Proteomes" id="UP001328733">
    <property type="component" value="Unassembled WGS sequence"/>
</dbReference>
<dbReference type="PANTHER" id="PTHR43711:SF26">
    <property type="entry name" value="SENSOR HISTIDINE KINASE RCSC"/>
    <property type="match status" value="1"/>
</dbReference>
<dbReference type="CDD" id="cd00082">
    <property type="entry name" value="HisKA"/>
    <property type="match status" value="1"/>
</dbReference>
<dbReference type="InterPro" id="IPR005467">
    <property type="entry name" value="His_kinase_dom"/>
</dbReference>
<sequence length="270" mass="30200">MDDIDALKREILQNKLAYQSALALARWKSGFLGRTAHELRSPLSSLLGLHQLILADLCESPEEEREFIDRAYRSARKLLVLLDELITISKLESGNIPVERQPISLAELFEDLERFTRLPAGNRNLAIEILAPAPEITILSDFRWLSNALIMVIDAAIDRCARGTIRFTGESSDGDTVQISIELPCPVTIWQEKPENPLSETEEEAFARFSESPSLSPGFRWEMARNILAILDGEIEYREIPDPKGGEPITRIDCSLPRSGDTTAVPTDSD</sequence>
<dbReference type="InterPro" id="IPR003661">
    <property type="entry name" value="HisK_dim/P_dom"/>
</dbReference>
<dbReference type="SUPFAM" id="SSF47384">
    <property type="entry name" value="Homodimeric domain of signal transducing histidine kinase"/>
    <property type="match status" value="1"/>
</dbReference>
<dbReference type="RefSeq" id="WP_332863357.1">
    <property type="nucleotide sequence ID" value="NZ_JBAFSM010000002.1"/>
</dbReference>
<evidence type="ECO:0000256" key="1">
    <source>
        <dbReference type="ARBA" id="ARBA00000085"/>
    </source>
</evidence>
<reference evidence="8 9" key="1">
    <citation type="submission" date="2024-01" db="EMBL/GenBank/DDBJ databases">
        <title>Genomic insights into the taxonomy and metabolism of the cyanobacterium Pannus brasiliensis CCIBt3594.</title>
        <authorList>
            <person name="Machado M."/>
            <person name="Botero N.B."/>
            <person name="Andreote A.P.D."/>
            <person name="Feitosa A.M.T."/>
            <person name="Popin R."/>
            <person name="Sivonen K."/>
            <person name="Fiore M.F."/>
        </authorList>
    </citation>
    <scope>NUCLEOTIDE SEQUENCE [LARGE SCALE GENOMIC DNA]</scope>
    <source>
        <strain evidence="8 9">CCIBt3594</strain>
    </source>
</reference>
<name>A0AAW9QLB1_9CHRO</name>
<protein>
    <recommendedName>
        <fullName evidence="2">histidine kinase</fullName>
        <ecNumber evidence="2">2.7.13.3</ecNumber>
    </recommendedName>
</protein>